<reference evidence="2" key="1">
    <citation type="submission" date="2013-12" db="EMBL/GenBank/DDBJ databases">
        <authorList>
            <person name="Linke B."/>
        </authorList>
    </citation>
    <scope>NUCLEOTIDE SEQUENCE [LARGE SCALE GENOMIC DNA]</scope>
    <source>
        <strain evidence="2">CRIB-18</strain>
    </source>
</reference>
<evidence type="ECO:0000313" key="3">
    <source>
        <dbReference type="Proteomes" id="UP000031552"/>
    </source>
</evidence>
<organism evidence="2 3">
    <name type="scientific">Candidatus Criblamydia sequanensis CRIB-18</name>
    <dbReference type="NCBI Taxonomy" id="1437425"/>
    <lineage>
        <taxon>Bacteria</taxon>
        <taxon>Pseudomonadati</taxon>
        <taxon>Chlamydiota</taxon>
        <taxon>Chlamydiia</taxon>
        <taxon>Parachlamydiales</taxon>
        <taxon>Candidatus Criblamydiaceae</taxon>
        <taxon>Candidatus Criblamydia</taxon>
    </lineage>
</organism>
<gene>
    <name evidence="2" type="ORF">CSEC_1317</name>
</gene>
<accession>A0A090CZ35</accession>
<evidence type="ECO:0000313" key="2">
    <source>
        <dbReference type="EMBL" id="CDR34137.1"/>
    </source>
</evidence>
<feature type="coiled-coil region" evidence="1">
    <location>
        <begin position="38"/>
        <end position="101"/>
    </location>
</feature>
<proteinExistence type="predicted"/>
<dbReference type="Proteomes" id="UP000031552">
    <property type="component" value="Unassembled WGS sequence"/>
</dbReference>
<keyword evidence="3" id="KW-1185">Reference proteome</keyword>
<name>A0A090CZ35_9BACT</name>
<comment type="caution">
    <text evidence="2">The sequence shown here is derived from an EMBL/GenBank/DDBJ whole genome shotgun (WGS) entry which is preliminary data.</text>
</comment>
<dbReference type="OrthoDB" id="9851337at2"/>
<dbReference type="RefSeq" id="WP_041017670.1">
    <property type="nucleotide sequence ID" value="NZ_CCEJ010000005.1"/>
</dbReference>
<dbReference type="AlphaFoldDB" id="A0A090CZ35"/>
<sequence length="228" mass="25118">MATPTKKGKADFNEMTKEDFARQTAFEVFQDSEAFISKEAFKKALAKAFQNNKNMSKEAAESLAQKVEVGLAMGKAQDPLKSEIQNEVMNLSTLRERLTESAITSFALIFGSEKGKAKAEEFVSLLIGTEEDEKNFGKEKPKALLFQMAEQIQSLLQIKKDTSIGEIEELMKETLIQSLAEQARPDLDAFVLNEALLANGNKLLSTVHDALISNIGGSEEGLNIPIQI</sequence>
<keyword evidence="1" id="KW-0175">Coiled coil</keyword>
<reference evidence="2" key="2">
    <citation type="submission" date="2014-09" db="EMBL/GenBank/DDBJ databases">
        <title>Criblamydia sequanensis harbors a mega-plasmid encoding arsenite resistance.</title>
        <authorList>
            <person name="Bertelli C."/>
            <person name="Goesmann A."/>
            <person name="Greub G."/>
        </authorList>
    </citation>
    <scope>NUCLEOTIDE SEQUENCE [LARGE SCALE GENOMIC DNA]</scope>
    <source>
        <strain evidence="2">CRIB-18</strain>
    </source>
</reference>
<dbReference type="STRING" id="1437425.CSEC_1317"/>
<dbReference type="EMBL" id="CCEJ010000005">
    <property type="protein sequence ID" value="CDR34137.1"/>
    <property type="molecule type" value="Genomic_DNA"/>
</dbReference>
<protein>
    <submittedName>
        <fullName evidence="2">Uncharacterized protein</fullName>
    </submittedName>
</protein>
<evidence type="ECO:0000256" key="1">
    <source>
        <dbReference type="SAM" id="Coils"/>
    </source>
</evidence>